<dbReference type="Proteomes" id="UP000031516">
    <property type="component" value="Unassembled WGS sequence"/>
</dbReference>
<dbReference type="InterPro" id="IPR016024">
    <property type="entry name" value="ARM-type_fold"/>
</dbReference>
<evidence type="ECO:0000256" key="6">
    <source>
        <dbReference type="ARBA" id="ARBA00046326"/>
    </source>
</evidence>
<keyword evidence="2" id="KW-0813">Transport</keyword>
<comment type="similarity">
    <text evidence="6">Belongs to the DOP1 family.</text>
</comment>
<keyword evidence="11" id="KW-1185">Reference proteome</keyword>
<accession>A0A0A8LD37</accession>
<keyword evidence="3" id="KW-0653">Protein transport</keyword>
<keyword evidence="4" id="KW-0333">Golgi apparatus</keyword>
<comment type="subcellular location">
    <subcellularLocation>
        <location evidence="1">Golgi apparatus membrane</location>
        <topology evidence="1">Peripheral membrane protein</topology>
    </subcellularLocation>
</comment>
<dbReference type="Pfam" id="PF24598">
    <property type="entry name" value="DOP1_C"/>
    <property type="match status" value="1"/>
</dbReference>
<evidence type="ECO:0000256" key="5">
    <source>
        <dbReference type="ARBA" id="ARBA00023136"/>
    </source>
</evidence>
<protein>
    <submittedName>
        <fullName evidence="10">WGS project CCBQ000000000 data, contig 00058</fullName>
    </submittedName>
</protein>
<dbReference type="SUPFAM" id="SSF48371">
    <property type="entry name" value="ARM repeat"/>
    <property type="match status" value="1"/>
</dbReference>
<organism evidence="10 11">
    <name type="scientific">Kluyveromyces dobzhanskii CBS 2104</name>
    <dbReference type="NCBI Taxonomy" id="1427455"/>
    <lineage>
        <taxon>Eukaryota</taxon>
        <taxon>Fungi</taxon>
        <taxon>Dikarya</taxon>
        <taxon>Ascomycota</taxon>
        <taxon>Saccharomycotina</taxon>
        <taxon>Saccharomycetes</taxon>
        <taxon>Saccharomycetales</taxon>
        <taxon>Saccharomycetaceae</taxon>
        <taxon>Kluyveromyces</taxon>
    </lineage>
</organism>
<dbReference type="Pfam" id="PF24597">
    <property type="entry name" value="TPR_DOP1_M"/>
    <property type="match status" value="1"/>
</dbReference>
<evidence type="ECO:0000256" key="2">
    <source>
        <dbReference type="ARBA" id="ARBA00022448"/>
    </source>
</evidence>
<evidence type="ECO:0000259" key="7">
    <source>
        <dbReference type="Pfam" id="PF04118"/>
    </source>
</evidence>
<comment type="caution">
    <text evidence="10">The sequence shown here is derived from an EMBL/GenBank/DDBJ whole genome shotgun (WGS) entry which is preliminary data.</text>
</comment>
<dbReference type="GO" id="GO:0005802">
    <property type="term" value="C:trans-Golgi network"/>
    <property type="evidence" value="ECO:0007669"/>
    <property type="project" value="TreeGrafter"/>
</dbReference>
<evidence type="ECO:0000259" key="9">
    <source>
        <dbReference type="Pfam" id="PF24598"/>
    </source>
</evidence>
<dbReference type="GO" id="GO:0000139">
    <property type="term" value="C:Golgi membrane"/>
    <property type="evidence" value="ECO:0007669"/>
    <property type="project" value="UniProtKB-SubCell"/>
</dbReference>
<feature type="domain" description="DOP1 N-terminal" evidence="7">
    <location>
        <begin position="18"/>
        <end position="344"/>
    </location>
</feature>
<dbReference type="InterPro" id="IPR007249">
    <property type="entry name" value="DOP1_N"/>
</dbReference>
<proteinExistence type="inferred from homology"/>
<feature type="domain" description="DOP1-like C-terminal" evidence="9">
    <location>
        <begin position="1210"/>
        <end position="1641"/>
    </location>
</feature>
<reference evidence="10 11" key="1">
    <citation type="submission" date="2014-03" db="EMBL/GenBank/DDBJ databases">
        <title>The genome of Kluyveromyces dobzhanskii.</title>
        <authorList>
            <person name="Nystedt B."/>
            <person name="Astrom S."/>
        </authorList>
    </citation>
    <scope>NUCLEOTIDE SEQUENCE [LARGE SCALE GENOMIC DNA]</scope>
    <source>
        <strain evidence="10 11">CBS 2104</strain>
    </source>
</reference>
<evidence type="ECO:0000256" key="4">
    <source>
        <dbReference type="ARBA" id="ARBA00023034"/>
    </source>
</evidence>
<dbReference type="GO" id="GO:0015031">
    <property type="term" value="P:protein transport"/>
    <property type="evidence" value="ECO:0007669"/>
    <property type="project" value="UniProtKB-KW"/>
</dbReference>
<dbReference type="OrthoDB" id="297643at2759"/>
<feature type="domain" description="DOP1-like middle TPR" evidence="8">
    <location>
        <begin position="358"/>
        <end position="536"/>
    </location>
</feature>
<dbReference type="GO" id="GO:0005829">
    <property type="term" value="C:cytosol"/>
    <property type="evidence" value="ECO:0007669"/>
    <property type="project" value="GOC"/>
</dbReference>
<keyword evidence="5" id="KW-0472">Membrane</keyword>
<sequence length="1663" mass="189243">MSLPLRPLSLDVNTKQLDSKQKKYYQAVERSLQHFDAVTEWADYISSLGKLLKALQSWSPKFQNVKYYIPYPYQVARRLSSSLSPNLPSGVHLKTLEVYSYIFENIGPETLGKEINIWLGGILPLMSYASISVKHPLIELYEKYIVNLPSSTLKIIVKPLLASLFPGIDDESSESQAGTIDLIETLYTNLDDASLFWQTSFIIIINNKDRRLGGLVWLTKKLPSLNAVPHLAAKEKNTDLNFRDAKQRKEYALSLLLDASKPVVSPEPGLLIRSFVKCLEDDNEILIQRGILDLLLQRLHLHSPLLQLLLKPADCKLLIMTACRTMLKKDMSLNRRIWNWLLGPVLDPESGEHSDSEYFIKYGSEFLLDGLHDMLEQPKTCIDAYRIVSALMDRWQIGSYLTPKIFIPLIKKGKFYSDNQSVLKTASSFFDSVETNIIWGKLFEEIFDNNDYELLMFVLQNFHCSTDEEITVRHLPLILLSLLCQDSNEIPKFFEILKILIQLIPERAYLPIHHSSLSQESTISYEETFNDVKSYYEIVSDPLNSKNLDSSSDSTPPFNTADLTFLITYRVHSLLIENIKNSRNINSFSKLFTLFIEIIPEQNDLPDDVEAAKWSDTALIKSIFQQKHAIETAPEESLKGIVEIYTKYLFKGLPILDSMRLLKIILQGLWSLLIDHNKQIDAIEMLKIVTRHVPSSRIESCLASVYLADNDIHNRLVVLSCLREHMSDNIDVFKRPLSLALDDLSDEKNSNYWYVYEWVTSIVPKESGNSFFHFLVGRIIQFDFLNNEKIDDLDDLSLFTYHLDVLRNVLKNSDTAVYKAFGMQLASQKLSMDWAAEDISTYKSIVIAILLKFLTIRNEAPGDSIKSALSLLSLLVNGTEANFKNIVTTLLQISTEFIASKVPDSQVVVVSLLRVISQVLSLSDKRHITLDIFTEDSSHVKYVDFLVTAVNHIEDDLVFSSYVNLLSESIVYFQEFILKIILPLSASMVECISQLFEDEQKRGKNLKSIAALLGSLEEILEVSHGYLQADGSTGYFSNTSAKNDFLQSMVSNVFSSDHSSSETRVDNERVVVLKSFTMVSTSISKIWNWADQTSFNNPRPKESNKFGQSLHEVSVRYKIITNRLLEKLFLLEPSDVLESLIPCTDTSQLLRLNQSLEDGRSTVTISRLLQGIVTRCSENSSTSLFGSHRSKKGLTSVEGNHVSSEDILSYLIQYFDSLENGAVEDFYSDFMLFLKEVLSNFGNYSSISFSLLQLVALVSEKLDYSSLGQERRVRRDISESFIKLLNNSLSSDITESENKEELIEALNYIVERLSYAVNEASQGDKFNSTLSSIVSFTLLPYSKRVSEIPPAILHFMTVIAPIGERVKVWKTFVNDFFMDSTILRSLLTADGESWAFIFHQWAQYYDTKEKLIPDLILTVTAKSNVITPSINPFNTWSDFEAQSKFNNILRIAYLVLIAPRDHYYIHSQSLLNLVEHFVFGDENTMKAACFILLRALLLKFAHTHFIGHWSMLFSGLQSSLLTIYESIQIQQSLDSNVVLQVSKTLDLLLTINVEEFSATQEWIFVIDTINSIYKKDPYVALADEISQCKDLTMFTAAGVTLNESSSTRVPLLANTHAIDSFLNLVPFFFNISYDHYEAMYNLNPLNEQVCIDDLSKDICFQLT</sequence>
<dbReference type="EMBL" id="CCBQ010000047">
    <property type="protein sequence ID" value="CDO96192.1"/>
    <property type="molecule type" value="Genomic_DNA"/>
</dbReference>
<dbReference type="GO" id="GO:0006895">
    <property type="term" value="P:Golgi to endosome transport"/>
    <property type="evidence" value="ECO:0007669"/>
    <property type="project" value="InterPro"/>
</dbReference>
<dbReference type="GO" id="GO:0005768">
    <property type="term" value="C:endosome"/>
    <property type="evidence" value="ECO:0007669"/>
    <property type="project" value="TreeGrafter"/>
</dbReference>
<evidence type="ECO:0000313" key="11">
    <source>
        <dbReference type="Proteomes" id="UP000031516"/>
    </source>
</evidence>
<dbReference type="InterPro" id="IPR040314">
    <property type="entry name" value="DOP1"/>
</dbReference>
<dbReference type="PANTHER" id="PTHR14042:SF24">
    <property type="entry name" value="PROTEIN DOPEY-1 HOMOLOG"/>
    <property type="match status" value="1"/>
</dbReference>
<gene>
    <name evidence="10" type="ORF">KLDO_g4407</name>
</gene>
<dbReference type="Pfam" id="PF04118">
    <property type="entry name" value="Dopey_N"/>
    <property type="match status" value="1"/>
</dbReference>
<evidence type="ECO:0000256" key="1">
    <source>
        <dbReference type="ARBA" id="ARBA00004395"/>
    </source>
</evidence>
<evidence type="ECO:0000256" key="3">
    <source>
        <dbReference type="ARBA" id="ARBA00022927"/>
    </source>
</evidence>
<dbReference type="InterPro" id="IPR056458">
    <property type="entry name" value="TPR_DOP1_M"/>
</dbReference>
<evidence type="ECO:0000313" key="10">
    <source>
        <dbReference type="EMBL" id="CDO96192.1"/>
    </source>
</evidence>
<evidence type="ECO:0000259" key="8">
    <source>
        <dbReference type="Pfam" id="PF24597"/>
    </source>
</evidence>
<dbReference type="InterPro" id="IPR056457">
    <property type="entry name" value="DOP1_C"/>
</dbReference>
<dbReference type="PANTHER" id="PTHR14042">
    <property type="entry name" value="DOPEY-RELATED"/>
    <property type="match status" value="1"/>
</dbReference>
<name>A0A0A8LD37_9SACH</name>